<dbReference type="EMBL" id="JALHAT010000001">
    <property type="protein sequence ID" value="MCJ1959124.1"/>
    <property type="molecule type" value="Genomic_DNA"/>
</dbReference>
<dbReference type="InterPro" id="IPR023187">
    <property type="entry name" value="Tscrpt_reg_MarR-type_CS"/>
</dbReference>
<evidence type="ECO:0000313" key="1">
    <source>
        <dbReference type="EMBL" id="MCJ1959124.1"/>
    </source>
</evidence>
<accession>A0ABT0A7F7</accession>
<gene>
    <name evidence="1" type="ORF">MTR65_00315</name>
</gene>
<comment type="caution">
    <text evidence="1">The sequence shown here is derived from an EMBL/GenBank/DDBJ whole genome shotgun (WGS) entry which is preliminary data.</text>
</comment>
<organism evidence="1 2">
    <name type="scientific">Novosphingobium mangrovi</name>
    <name type="common">ex Hu et al. 2023</name>
    <dbReference type="NCBI Taxonomy" id="2930094"/>
    <lineage>
        <taxon>Bacteria</taxon>
        <taxon>Pseudomonadati</taxon>
        <taxon>Pseudomonadota</taxon>
        <taxon>Alphaproteobacteria</taxon>
        <taxon>Sphingomonadales</taxon>
        <taxon>Sphingomonadaceae</taxon>
        <taxon>Novosphingobium</taxon>
    </lineage>
</organism>
<dbReference type="SUPFAM" id="SSF46785">
    <property type="entry name" value="Winged helix' DNA-binding domain"/>
    <property type="match status" value="1"/>
</dbReference>
<evidence type="ECO:0000313" key="2">
    <source>
        <dbReference type="Proteomes" id="UP001162802"/>
    </source>
</evidence>
<keyword evidence="2" id="KW-1185">Reference proteome</keyword>
<dbReference type="Gene3D" id="1.10.10.10">
    <property type="entry name" value="Winged helix-like DNA-binding domain superfamily/Winged helix DNA-binding domain"/>
    <property type="match status" value="1"/>
</dbReference>
<protein>
    <submittedName>
        <fullName evidence="1">MarR family transcriptional regulator</fullName>
    </submittedName>
</protein>
<sequence>MDNRNEDGYVAMMRARAAIDELTKLLEEQEAAGVDAPAVPKSRLEAVGNLYRVRRLRDEILGKDLFGEPTWDILLDLYAMHQQGRECSVKSVCIASAVAPTTALRWFNVLLRKGLLTRLDDPRDGRRSIVRMTEKGLRAMDEVVARI</sequence>
<dbReference type="InterPro" id="IPR036388">
    <property type="entry name" value="WH-like_DNA-bd_sf"/>
</dbReference>
<proteinExistence type="predicted"/>
<dbReference type="Proteomes" id="UP001162802">
    <property type="component" value="Unassembled WGS sequence"/>
</dbReference>
<dbReference type="InterPro" id="IPR036390">
    <property type="entry name" value="WH_DNA-bd_sf"/>
</dbReference>
<dbReference type="RefSeq" id="WP_243796239.1">
    <property type="nucleotide sequence ID" value="NZ_JALHAT010000001.1"/>
</dbReference>
<dbReference type="PROSITE" id="PS01117">
    <property type="entry name" value="HTH_MARR_1"/>
    <property type="match status" value="1"/>
</dbReference>
<name>A0ABT0A7F7_9SPHN</name>
<reference evidence="1" key="1">
    <citation type="submission" date="2022-03" db="EMBL/GenBank/DDBJ databases">
        <title>Identification of a novel bacterium isolated from mangrove sediments.</title>
        <authorList>
            <person name="Pan X."/>
        </authorList>
    </citation>
    <scope>NUCLEOTIDE SEQUENCE</scope>
    <source>
        <strain evidence="1">B2637</strain>
    </source>
</reference>